<dbReference type="Gene3D" id="3.40.720.10">
    <property type="entry name" value="Alkaline Phosphatase, subunit A"/>
    <property type="match status" value="1"/>
</dbReference>
<keyword evidence="9" id="KW-1185">Reference proteome</keyword>
<dbReference type="SUPFAM" id="SSF53649">
    <property type="entry name" value="Alkaline phosphatase-like"/>
    <property type="match status" value="1"/>
</dbReference>
<dbReference type="PANTHER" id="PTHR47371:SF3">
    <property type="entry name" value="PHOSPHOGLYCEROL TRANSFERASE I"/>
    <property type="match status" value="1"/>
</dbReference>
<keyword evidence="2" id="KW-1003">Cell membrane</keyword>
<evidence type="ECO:0000256" key="1">
    <source>
        <dbReference type="ARBA" id="ARBA00004651"/>
    </source>
</evidence>
<evidence type="ECO:0000259" key="7">
    <source>
        <dbReference type="Pfam" id="PF00884"/>
    </source>
</evidence>
<evidence type="ECO:0000256" key="5">
    <source>
        <dbReference type="ARBA" id="ARBA00023136"/>
    </source>
</evidence>
<feature type="domain" description="Sulfatase N-terminal" evidence="7">
    <location>
        <begin position="225"/>
        <end position="487"/>
    </location>
</feature>
<evidence type="ECO:0000313" key="9">
    <source>
        <dbReference type="Proteomes" id="UP001143309"/>
    </source>
</evidence>
<dbReference type="InterPro" id="IPR017850">
    <property type="entry name" value="Alkaline_phosphatase_core_sf"/>
</dbReference>
<keyword evidence="3 6" id="KW-0812">Transmembrane</keyword>
<protein>
    <submittedName>
        <fullName evidence="8">Sulfatase</fullName>
    </submittedName>
</protein>
<name>A0A9W6JN05_9HYPH</name>
<keyword evidence="5 6" id="KW-0472">Membrane</keyword>
<feature type="transmembrane region" description="Helical" evidence="6">
    <location>
        <begin position="113"/>
        <end position="130"/>
    </location>
</feature>
<feature type="transmembrane region" description="Helical" evidence="6">
    <location>
        <begin position="33"/>
        <end position="52"/>
    </location>
</feature>
<dbReference type="GO" id="GO:0005886">
    <property type="term" value="C:plasma membrane"/>
    <property type="evidence" value="ECO:0007669"/>
    <property type="project" value="UniProtKB-SubCell"/>
</dbReference>
<reference evidence="8" key="1">
    <citation type="journal article" date="2014" name="Int. J. Syst. Evol. Microbiol.">
        <title>Complete genome sequence of Corynebacterium casei LMG S-19264T (=DSM 44701T), isolated from a smear-ripened cheese.</title>
        <authorList>
            <consortium name="US DOE Joint Genome Institute (JGI-PGF)"/>
            <person name="Walter F."/>
            <person name="Albersmeier A."/>
            <person name="Kalinowski J."/>
            <person name="Ruckert C."/>
        </authorList>
    </citation>
    <scope>NUCLEOTIDE SEQUENCE</scope>
    <source>
        <strain evidence="8">VKM B-2748</strain>
    </source>
</reference>
<sequence>MTGLALAFALSFAASLAVETMPPSLRAFRAPPKALLLRLAVHLALFAALFALSWRPWHAAFVVTVTTGLFAAGSNVKQGILGEPLIFTDAALVRHAIRHPRLYYAERLARPPALAALATLLVATVLWFAIEPSILPRDAPTLVLAPPAIVLGLWAALGSAPVAAFARSVVADPADADGDVRRFGLVAALVLHWLAWRSATRPSEAAMAAAAALPAPRPAAEGPRVVVAIQCESFVDIAARGFDGPPLPALDRLRAEALAWGRCRVPAEGAYTMRSEFAFLTGLAPEALGLDAFDPYLTAEPYLARSLPALFAASGRATTFLHPYDRRFFDRHLLVPKFGFGRFVHGEAFAGAARFGPYVADSVVADALVAEIKAALRPAFLFAVTIENHGPWGPGRLPQTDDAAAQYALHLANADRMIGRVAEALRALPGGGVLCLYGDHAPGLTLHRELPDRRATDYLLWDSRKVADSPAAPETLDVSDLARRLLAAV</sequence>
<organism evidence="8 9">
    <name type="scientific">Methylopila turkensis</name>
    <dbReference type="NCBI Taxonomy" id="1437816"/>
    <lineage>
        <taxon>Bacteria</taxon>
        <taxon>Pseudomonadati</taxon>
        <taxon>Pseudomonadota</taxon>
        <taxon>Alphaproteobacteria</taxon>
        <taxon>Hyphomicrobiales</taxon>
        <taxon>Methylopilaceae</taxon>
        <taxon>Methylopila</taxon>
    </lineage>
</organism>
<dbReference type="InterPro" id="IPR050448">
    <property type="entry name" value="OpgB/LTA_synthase_biosynth"/>
</dbReference>
<accession>A0A9W6JN05</accession>
<evidence type="ECO:0000256" key="6">
    <source>
        <dbReference type="SAM" id="Phobius"/>
    </source>
</evidence>
<dbReference type="EMBL" id="BSFL01000002">
    <property type="protein sequence ID" value="GLK80177.1"/>
    <property type="molecule type" value="Genomic_DNA"/>
</dbReference>
<gene>
    <name evidence="8" type="ORF">GCM10008174_19180</name>
</gene>
<dbReference type="CDD" id="cd16015">
    <property type="entry name" value="LTA_synthase"/>
    <property type="match status" value="1"/>
</dbReference>
<evidence type="ECO:0000256" key="3">
    <source>
        <dbReference type="ARBA" id="ARBA00022692"/>
    </source>
</evidence>
<dbReference type="Pfam" id="PF00884">
    <property type="entry name" value="Sulfatase"/>
    <property type="match status" value="1"/>
</dbReference>
<evidence type="ECO:0000256" key="4">
    <source>
        <dbReference type="ARBA" id="ARBA00022989"/>
    </source>
</evidence>
<comment type="subcellular location">
    <subcellularLocation>
        <location evidence="1">Cell membrane</location>
        <topology evidence="1">Multi-pass membrane protein</topology>
    </subcellularLocation>
</comment>
<proteinExistence type="predicted"/>
<comment type="caution">
    <text evidence="8">The sequence shown here is derived from an EMBL/GenBank/DDBJ whole genome shotgun (WGS) entry which is preliminary data.</text>
</comment>
<dbReference type="InterPro" id="IPR000917">
    <property type="entry name" value="Sulfatase_N"/>
</dbReference>
<feature type="transmembrane region" description="Helical" evidence="6">
    <location>
        <begin position="142"/>
        <end position="160"/>
    </location>
</feature>
<keyword evidence="4 6" id="KW-1133">Transmembrane helix</keyword>
<evidence type="ECO:0000256" key="2">
    <source>
        <dbReference type="ARBA" id="ARBA00022475"/>
    </source>
</evidence>
<dbReference type="PANTHER" id="PTHR47371">
    <property type="entry name" value="LIPOTEICHOIC ACID SYNTHASE"/>
    <property type="match status" value="1"/>
</dbReference>
<evidence type="ECO:0000313" key="8">
    <source>
        <dbReference type="EMBL" id="GLK80177.1"/>
    </source>
</evidence>
<dbReference type="AlphaFoldDB" id="A0A9W6JN05"/>
<reference evidence="8" key="2">
    <citation type="submission" date="2023-01" db="EMBL/GenBank/DDBJ databases">
        <authorList>
            <person name="Sun Q."/>
            <person name="Evtushenko L."/>
        </authorList>
    </citation>
    <scope>NUCLEOTIDE SEQUENCE</scope>
    <source>
        <strain evidence="8">VKM B-2748</strain>
    </source>
</reference>
<dbReference type="Proteomes" id="UP001143309">
    <property type="component" value="Unassembled WGS sequence"/>
</dbReference>
<dbReference type="RefSeq" id="WP_271200649.1">
    <property type="nucleotide sequence ID" value="NZ_BSFL01000002.1"/>
</dbReference>